<dbReference type="AlphaFoldDB" id="D9WBR7"/>
<dbReference type="Proteomes" id="UP000003963">
    <property type="component" value="Unassembled WGS sequence"/>
</dbReference>
<dbReference type="HOGENOM" id="CLU_2467673_0_0_11"/>
<reference evidence="2 3" key="1">
    <citation type="submission" date="2009-02" db="EMBL/GenBank/DDBJ databases">
        <title>Annotation of Streptomyces hygroscopicus strain ATCC 53653.</title>
        <authorList>
            <consortium name="The Broad Institute Genome Sequencing Platform"/>
            <consortium name="Broad Institute Microbial Sequencing Center"/>
            <person name="Fischbach M."/>
            <person name="Godfrey P."/>
            <person name="Ward D."/>
            <person name="Young S."/>
            <person name="Zeng Q."/>
            <person name="Koehrsen M."/>
            <person name="Alvarado L."/>
            <person name="Berlin A.M."/>
            <person name="Bochicchio J."/>
            <person name="Borenstein D."/>
            <person name="Chapman S.B."/>
            <person name="Chen Z."/>
            <person name="Engels R."/>
            <person name="Freedman E."/>
            <person name="Gellesch M."/>
            <person name="Goldberg J."/>
            <person name="Griggs A."/>
            <person name="Gujja S."/>
            <person name="Heilman E.R."/>
            <person name="Heiman D.I."/>
            <person name="Hepburn T.A."/>
            <person name="Howarth C."/>
            <person name="Jen D."/>
            <person name="Larson L."/>
            <person name="Lewis B."/>
            <person name="Mehta T."/>
            <person name="Park D."/>
            <person name="Pearson M."/>
            <person name="Richards J."/>
            <person name="Roberts A."/>
            <person name="Saif S."/>
            <person name="Shea T.D."/>
            <person name="Shenoy N."/>
            <person name="Sisk P."/>
            <person name="Stolte C."/>
            <person name="Sykes S.N."/>
            <person name="Thomson T."/>
            <person name="Walk T."/>
            <person name="White J."/>
            <person name="Yandava C."/>
            <person name="Straight P."/>
            <person name="Clardy J."/>
            <person name="Hung D."/>
            <person name="Kolter R."/>
            <person name="Mekalanos J."/>
            <person name="Walker S."/>
            <person name="Walsh C.T."/>
            <person name="Wieland-Brown L.C."/>
            <person name="Haas B."/>
            <person name="Nusbaum C."/>
            <person name="Birren B."/>
        </authorList>
    </citation>
    <scope>NUCLEOTIDE SEQUENCE [LARGE SCALE GENOMIC DNA]</scope>
    <source>
        <strain evidence="2 3">ATCC 53653</strain>
    </source>
</reference>
<accession>D9WBR7</accession>
<keyword evidence="3" id="KW-1185">Reference proteome</keyword>
<name>D9WBR7_9ACTN</name>
<evidence type="ECO:0000256" key="1">
    <source>
        <dbReference type="SAM" id="MobiDB-lite"/>
    </source>
</evidence>
<sequence length="88" mass="8813">MESGGAGRGSREVETHRRPSAAAAAAAGAGGYGCDGAGARRCGGAGGGAGVRRVVARALVRRREPLDPGALARLRRFGEALSRGERPS</sequence>
<protein>
    <submittedName>
        <fullName evidence="2">Uncharacterized protein</fullName>
    </submittedName>
</protein>
<proteinExistence type="predicted"/>
<evidence type="ECO:0000313" key="2">
    <source>
        <dbReference type="EMBL" id="EFL25023.1"/>
    </source>
</evidence>
<feature type="region of interest" description="Disordered" evidence="1">
    <location>
        <begin position="1"/>
        <end position="31"/>
    </location>
</feature>
<dbReference type="EMBL" id="GG657754">
    <property type="protein sequence ID" value="EFL25023.1"/>
    <property type="molecule type" value="Genomic_DNA"/>
</dbReference>
<evidence type="ECO:0000313" key="3">
    <source>
        <dbReference type="Proteomes" id="UP000003963"/>
    </source>
</evidence>
<dbReference type="STRING" id="457427.SSOG_04737"/>
<gene>
    <name evidence="2" type="ORF">SSOG_04737</name>
</gene>
<organism evidence="2 3">
    <name type="scientific">Streptomyces himastatinicus ATCC 53653</name>
    <dbReference type="NCBI Taxonomy" id="457427"/>
    <lineage>
        <taxon>Bacteria</taxon>
        <taxon>Bacillati</taxon>
        <taxon>Actinomycetota</taxon>
        <taxon>Actinomycetes</taxon>
        <taxon>Kitasatosporales</taxon>
        <taxon>Streptomycetaceae</taxon>
        <taxon>Streptomyces</taxon>
        <taxon>Streptomyces violaceusniger group</taxon>
    </lineage>
</organism>